<reference evidence="9" key="1">
    <citation type="submission" date="2019-08" db="EMBL/GenBank/DDBJ databases">
        <title>The genome of the North American firefly Photinus pyralis.</title>
        <authorList>
            <consortium name="Photinus pyralis genome working group"/>
            <person name="Fallon T.R."/>
            <person name="Sander Lower S.E."/>
            <person name="Weng J.-K."/>
        </authorList>
    </citation>
    <scope>NUCLEOTIDE SEQUENCE</scope>
    <source>
        <strain evidence="9">TRF0915ILg1</strain>
        <tissue evidence="9">Whole body</tissue>
    </source>
</reference>
<protein>
    <recommendedName>
        <fullName evidence="3">ubiquitinyl hydrolase 1</fullName>
        <ecNumber evidence="3">3.4.19.12</ecNumber>
    </recommendedName>
</protein>
<evidence type="ECO:0000259" key="8">
    <source>
        <dbReference type="PROSITE" id="PS50235"/>
    </source>
</evidence>
<comment type="catalytic activity">
    <reaction evidence="1">
        <text>Thiol-dependent hydrolysis of ester, thioester, amide, peptide and isopeptide bonds formed by the C-terminal Gly of ubiquitin (a 76-residue protein attached to proteins as an intracellular targeting signal).</text>
        <dbReference type="EC" id="3.4.19.12"/>
    </reaction>
</comment>
<dbReference type="PANTHER" id="PTHR24006">
    <property type="entry name" value="UBIQUITIN CARBOXYL-TERMINAL HYDROLASE"/>
    <property type="match status" value="1"/>
</dbReference>
<keyword evidence="6" id="KW-0378">Hydrolase</keyword>
<dbReference type="InterPro" id="IPR016024">
    <property type="entry name" value="ARM-type_fold"/>
</dbReference>
<dbReference type="InterPro" id="IPR056850">
    <property type="entry name" value="ARM_UBP34_24_USP9X_Y"/>
</dbReference>
<organism evidence="9 10">
    <name type="scientific">Ignelater luminosus</name>
    <name type="common">Cucubano</name>
    <name type="synonym">Pyrophorus luminosus</name>
    <dbReference type="NCBI Taxonomy" id="2038154"/>
    <lineage>
        <taxon>Eukaryota</taxon>
        <taxon>Metazoa</taxon>
        <taxon>Ecdysozoa</taxon>
        <taxon>Arthropoda</taxon>
        <taxon>Hexapoda</taxon>
        <taxon>Insecta</taxon>
        <taxon>Pterygota</taxon>
        <taxon>Neoptera</taxon>
        <taxon>Endopterygota</taxon>
        <taxon>Coleoptera</taxon>
        <taxon>Polyphaga</taxon>
        <taxon>Elateriformia</taxon>
        <taxon>Elateroidea</taxon>
        <taxon>Elateridae</taxon>
        <taxon>Agrypninae</taxon>
        <taxon>Pyrophorini</taxon>
        <taxon>Ignelater</taxon>
    </lineage>
</organism>
<dbReference type="OrthoDB" id="289038at2759"/>
<dbReference type="GO" id="GO:0005829">
    <property type="term" value="C:cytosol"/>
    <property type="evidence" value="ECO:0007669"/>
    <property type="project" value="TreeGrafter"/>
</dbReference>
<dbReference type="Pfam" id="PF22900">
    <property type="entry name" value="UCH_UBL1"/>
    <property type="match status" value="1"/>
</dbReference>
<dbReference type="SUPFAM" id="SSF48371">
    <property type="entry name" value="ARM repeat"/>
    <property type="match status" value="1"/>
</dbReference>
<dbReference type="GO" id="GO:0005634">
    <property type="term" value="C:nucleus"/>
    <property type="evidence" value="ECO:0007669"/>
    <property type="project" value="TreeGrafter"/>
</dbReference>
<keyword evidence="10" id="KW-1185">Reference proteome</keyword>
<evidence type="ECO:0000256" key="5">
    <source>
        <dbReference type="ARBA" id="ARBA00022786"/>
    </source>
</evidence>
<evidence type="ECO:0000256" key="1">
    <source>
        <dbReference type="ARBA" id="ARBA00000707"/>
    </source>
</evidence>
<dbReference type="InterPro" id="IPR028889">
    <property type="entry name" value="USP"/>
</dbReference>
<dbReference type="Proteomes" id="UP000801492">
    <property type="component" value="Unassembled WGS sequence"/>
</dbReference>
<gene>
    <name evidence="9" type="ORF">ILUMI_22368</name>
</gene>
<dbReference type="InterPro" id="IPR050164">
    <property type="entry name" value="Peptidase_C19"/>
</dbReference>
<dbReference type="Pfam" id="PF25010">
    <property type="entry name" value="ARM_UBP24_USP9X-Y"/>
    <property type="match status" value="1"/>
</dbReference>
<dbReference type="GO" id="GO:0016579">
    <property type="term" value="P:protein deubiquitination"/>
    <property type="evidence" value="ECO:0007669"/>
    <property type="project" value="InterPro"/>
</dbReference>
<evidence type="ECO:0000256" key="4">
    <source>
        <dbReference type="ARBA" id="ARBA00022670"/>
    </source>
</evidence>
<accession>A0A8K0G0K9</accession>
<evidence type="ECO:0000313" key="9">
    <source>
        <dbReference type="EMBL" id="KAF2883782.1"/>
    </source>
</evidence>
<dbReference type="EC" id="3.4.19.12" evidence="3"/>
<proteinExistence type="inferred from homology"/>
<name>A0A8K0G0K9_IGNLU</name>
<dbReference type="SUPFAM" id="SSF54001">
    <property type="entry name" value="Cysteine proteinases"/>
    <property type="match status" value="1"/>
</dbReference>
<dbReference type="GO" id="GO:0006508">
    <property type="term" value="P:proteolysis"/>
    <property type="evidence" value="ECO:0007669"/>
    <property type="project" value="UniProtKB-KW"/>
</dbReference>
<keyword evidence="5" id="KW-0833">Ubl conjugation pathway</keyword>
<dbReference type="PROSITE" id="PS50235">
    <property type="entry name" value="USP_3"/>
    <property type="match status" value="1"/>
</dbReference>
<sequence>MPDAVKSRRPISQEGNCDALQELLDQLHEVSDIDERVYILYEVNKMIFEAISAAEEAQVEVMDDVAIQKIAVAIIYNNTLEEVLTRFPDQLYQLPYVQQVEDIARLLIHFECEVTDHIEVIWNSQIDKEEAIGENIYILMQSLALDLSATHIEWLSEHLVDSWPPTNIQHQNRILQLFLTVSRNDLDGLTIHKLLSALWNLSHRKDILPQIMDDIFEILVKILKYYYDDDIESPKFSWLIKCVKEFQDDTLWEVPSMILMKKLFCSYKPYTKLMHQKERRFCRESTIDYLQSKYNLIAMIVQSLTVYINKIKSCLVDDPKFIIDGHYTHNQQVEERLEFLSFLLKEGRQAISLNQSVEIWKSLIENPVSRSDHTLCLEWFEKLLSQGQDLDPVSVNIIFVNKILTLPTTNMCEIGFRCFKAFFLATNTMQKRLEHKKDHLIVRDPELVGLDYIWNIILSANDKIAAAATDLLRQVSIHIKLKMPTSQIKYHDLHIKKFFTLLKSNYDTPVDIDMKKLTTVRRVSKVLCDYVEGFERTCRKGRQNLPLKIATRGNDMLLITQFTKPMRNVPDFDFFTHENDIFLSLRKCIWRKVRSYCSMELTYEDTLLKPEYHSFICNLHELGRQRCDRLRDTSRQLLYLLSCQPKTVEAINAVFNDVGSHKADFQHMFFDGNPTEGCDKNTMCSIFMEILKICKLILLTVCGIVGKPSFGGAVICSKELPASRKLVQEALTTILAKGSDVTMLKVTRLLSKQLLILMKNDHNIAYGVLFKNAQAWQLPSNAGVIQITRLIWATSSGNIQAFYGSNEVLHSLCASNNTLETEEISLYQRALELLSIAVVTNPNGLQLFCYDKVFPLFLSDLLLLNPNHMLRMAAAEQILIIFVCAEQNRKVFQRIRALLFALIKDQTIDKHASMTHELFYLLCQIISYDKAWNHADTLLNEETGWLRNTSSPHPVLLEGHLRLTTALLDCVKSTRKQEVGDTYGGNLIKILLENVLFPASKIMNYLRTTKRKIKDTVSVSVCDTPNSRAAAFNLLNALCENWKQIRITEQQDAVHFYLLLVGCLKEALAKLEGPRVLHALEGTFSDQIICKECPHQYLREESFSIISVNIKNHKNLQSSLEEYVKAEILEGDNAYFCDQCQKKVATIKRLCIKDLPKTMVIQLKRFEYDRRLGCTVKFNDHFEFPRDIDMLPYTIVGLNKNGEDVVSYNTDKDNYHTKYKLSGIVIHSGEASGKA</sequence>
<feature type="domain" description="USP" evidence="8">
    <location>
        <begin position="972"/>
        <end position="1235"/>
    </location>
</feature>
<dbReference type="GO" id="GO:0004843">
    <property type="term" value="F:cysteine-type deubiquitinase activity"/>
    <property type="evidence" value="ECO:0007669"/>
    <property type="project" value="UniProtKB-EC"/>
</dbReference>
<keyword evidence="4" id="KW-0645">Protease</keyword>
<dbReference type="EMBL" id="VTPC01090290">
    <property type="protein sequence ID" value="KAF2883782.1"/>
    <property type="molecule type" value="Genomic_DNA"/>
</dbReference>
<dbReference type="InterPro" id="IPR001394">
    <property type="entry name" value="Peptidase_C19_UCH"/>
</dbReference>
<comment type="caution">
    <text evidence="9">The sequence shown here is derived from an EMBL/GenBank/DDBJ whole genome shotgun (WGS) entry which is preliminary data.</text>
</comment>
<dbReference type="PANTHER" id="PTHR24006:SF925">
    <property type="entry name" value="UBIQUITINYL HYDROLASE 1"/>
    <property type="match status" value="1"/>
</dbReference>
<dbReference type="GO" id="GO:0016477">
    <property type="term" value="P:cell migration"/>
    <property type="evidence" value="ECO:0007669"/>
    <property type="project" value="TreeGrafter"/>
</dbReference>
<evidence type="ECO:0000313" key="10">
    <source>
        <dbReference type="Proteomes" id="UP000801492"/>
    </source>
</evidence>
<dbReference type="Gene3D" id="3.90.70.10">
    <property type="entry name" value="Cysteine proteinases"/>
    <property type="match status" value="1"/>
</dbReference>
<keyword evidence="7" id="KW-0788">Thiol protease</keyword>
<comment type="similarity">
    <text evidence="2">Belongs to the peptidase C19 family.</text>
</comment>
<evidence type="ECO:0000256" key="2">
    <source>
        <dbReference type="ARBA" id="ARBA00009085"/>
    </source>
</evidence>
<dbReference type="InterPro" id="IPR038765">
    <property type="entry name" value="Papain-like_cys_pep_sf"/>
</dbReference>
<evidence type="ECO:0000256" key="3">
    <source>
        <dbReference type="ARBA" id="ARBA00012759"/>
    </source>
</evidence>
<dbReference type="InterPro" id="IPR055176">
    <property type="entry name" value="UBP24/USP9X/USP9Y_UBL"/>
</dbReference>
<dbReference type="Pfam" id="PF00443">
    <property type="entry name" value="UCH"/>
    <property type="match status" value="1"/>
</dbReference>
<dbReference type="AlphaFoldDB" id="A0A8K0G0K9"/>
<evidence type="ECO:0000256" key="6">
    <source>
        <dbReference type="ARBA" id="ARBA00022801"/>
    </source>
</evidence>
<evidence type="ECO:0000256" key="7">
    <source>
        <dbReference type="ARBA" id="ARBA00022807"/>
    </source>
</evidence>